<evidence type="ECO:0000256" key="1">
    <source>
        <dbReference type="SAM" id="SignalP"/>
    </source>
</evidence>
<reference evidence="3 4" key="1">
    <citation type="submission" date="2016-05" db="EMBL/GenBank/DDBJ databases">
        <title>Draft genome sequence of a porcine commensal Rothia nasimurium.</title>
        <authorList>
            <person name="Gaiser R.A."/>
            <person name="Van Baarlen P."/>
            <person name="Wells J.M."/>
        </authorList>
    </citation>
    <scope>NUCLEOTIDE SEQUENCE [LARGE SCALE GENOMIC DNA]</scope>
    <source>
        <strain evidence="3 4">PT-32</strain>
    </source>
</reference>
<dbReference type="PROSITE" id="PS51257">
    <property type="entry name" value="PROKAR_LIPOPROTEIN"/>
    <property type="match status" value="1"/>
</dbReference>
<dbReference type="Gene3D" id="3.10.105.10">
    <property type="entry name" value="Dipeptide-binding Protein, Domain 3"/>
    <property type="match status" value="1"/>
</dbReference>
<dbReference type="InterPro" id="IPR000914">
    <property type="entry name" value="SBP_5_dom"/>
</dbReference>
<keyword evidence="4" id="KW-1185">Reference proteome</keyword>
<dbReference type="GO" id="GO:1904680">
    <property type="term" value="F:peptide transmembrane transporter activity"/>
    <property type="evidence" value="ECO:0007669"/>
    <property type="project" value="TreeGrafter"/>
</dbReference>
<dbReference type="Pfam" id="PF00496">
    <property type="entry name" value="SBP_bac_5"/>
    <property type="match status" value="1"/>
</dbReference>
<dbReference type="SUPFAM" id="SSF53850">
    <property type="entry name" value="Periplasmic binding protein-like II"/>
    <property type="match status" value="1"/>
</dbReference>
<dbReference type="RefSeq" id="WP_083091249.1">
    <property type="nucleotide sequence ID" value="NZ_LXWF01000011.1"/>
</dbReference>
<dbReference type="Proteomes" id="UP000192359">
    <property type="component" value="Unassembled WGS sequence"/>
</dbReference>
<feature type="chain" id="PRO_5038796054" evidence="1">
    <location>
        <begin position="27"/>
        <end position="571"/>
    </location>
</feature>
<proteinExistence type="predicted"/>
<gene>
    <name evidence="3" type="ORF">A7979_01485</name>
</gene>
<feature type="domain" description="Solute-binding protein family 5" evidence="2">
    <location>
        <begin position="119"/>
        <end position="485"/>
    </location>
</feature>
<evidence type="ECO:0000313" key="3">
    <source>
        <dbReference type="EMBL" id="ORC22186.1"/>
    </source>
</evidence>
<evidence type="ECO:0000259" key="2">
    <source>
        <dbReference type="Pfam" id="PF00496"/>
    </source>
</evidence>
<comment type="caution">
    <text evidence="3">The sequence shown here is derived from an EMBL/GenBank/DDBJ whole genome shotgun (WGS) entry which is preliminary data.</text>
</comment>
<protein>
    <submittedName>
        <fullName evidence="3">ABC transporter substrate-binding protein</fullName>
    </submittedName>
</protein>
<keyword evidence="1" id="KW-0732">Signal</keyword>
<organism evidence="3 4">
    <name type="scientific">Rothia nasimurium</name>
    <dbReference type="NCBI Taxonomy" id="85336"/>
    <lineage>
        <taxon>Bacteria</taxon>
        <taxon>Bacillati</taxon>
        <taxon>Actinomycetota</taxon>
        <taxon>Actinomycetes</taxon>
        <taxon>Micrococcales</taxon>
        <taxon>Micrococcaceae</taxon>
        <taxon>Rothia</taxon>
    </lineage>
</organism>
<name>A0A1Y1RQV9_9MICC</name>
<feature type="signal peptide" evidence="1">
    <location>
        <begin position="1"/>
        <end position="26"/>
    </location>
</feature>
<accession>A0A1Y1RQV9</accession>
<dbReference type="EMBL" id="LXWF01000011">
    <property type="protein sequence ID" value="ORC22186.1"/>
    <property type="molecule type" value="Genomic_DNA"/>
</dbReference>
<dbReference type="AlphaFoldDB" id="A0A1Y1RQV9"/>
<dbReference type="InterPro" id="IPR006311">
    <property type="entry name" value="TAT_signal"/>
</dbReference>
<dbReference type="CDD" id="cd08501">
    <property type="entry name" value="PBP2_Lpqw"/>
    <property type="match status" value="1"/>
</dbReference>
<dbReference type="Gene3D" id="3.40.190.10">
    <property type="entry name" value="Periplasmic binding protein-like II"/>
    <property type="match status" value="1"/>
</dbReference>
<dbReference type="GO" id="GO:0015833">
    <property type="term" value="P:peptide transport"/>
    <property type="evidence" value="ECO:0007669"/>
    <property type="project" value="TreeGrafter"/>
</dbReference>
<evidence type="ECO:0000313" key="4">
    <source>
        <dbReference type="Proteomes" id="UP000192359"/>
    </source>
</evidence>
<dbReference type="PANTHER" id="PTHR30290:SF65">
    <property type="entry name" value="MONOACYL PHOSPHATIDYLINOSITOL TETRAMANNOSIDE-BINDING PROTEIN LPQW-RELATED"/>
    <property type="match status" value="1"/>
</dbReference>
<dbReference type="OrthoDB" id="7888869at2"/>
<dbReference type="InterPro" id="IPR039424">
    <property type="entry name" value="SBP_5"/>
</dbReference>
<dbReference type="PANTHER" id="PTHR30290">
    <property type="entry name" value="PERIPLASMIC BINDING COMPONENT OF ABC TRANSPORTER"/>
    <property type="match status" value="1"/>
</dbReference>
<dbReference type="PROSITE" id="PS51318">
    <property type="entry name" value="TAT"/>
    <property type="match status" value="1"/>
</dbReference>
<sequence>MNKNLVLNRRTLLWGTGILGTTGLLAACGGSDGNTTSAASASMAAAGDEVKVEINEQDLANLQNGGTFTLPASSIGPDFNITSQNGNSADNALVLSTTHVNMATGLWLSGFDGQEGVNPVFCESYEAETVDGVQTIRIKLNPDAKFNDGTPIDIEALRTSWNVFKSTEGDYNIVTSGMHEFIESIEEDGDAFNVIVTMSEPYYPATSLFGSVLHPAMADPEVFNNGWTDNPNPDYGIGPFKLEEWNSSEKRFSVVPNENWLGDQPLLERITFRQMEATAARAAFRNGEIDAVEARTLAAYKDVEGTANAEPRRSLRLFSGGLNLNPARIQDVALRRAIFAGADRKALSDIRFQGLNWTEETPGSMLLLPVSEHYQDNFPEERGVEAAQKILEDAGYTKNGDYYAKDGTNASFRVTNFGDDPGSAALAQTMVEQMKTIGIECSIDQQPDANFAAVVGNKEYDMTFSGFTVSPDATTATRQYYHSSNLDGVAGSEEIDAMIAEMEKIEDDAERNAKCNEIEKKFMAEFATLGTVFNGPDIFYCKTALANYGASMFGSPRYNPNSWSRVGWMNG</sequence>